<gene>
    <name evidence="2" type="ORF">MAPG_02347</name>
</gene>
<feature type="compositionally biased region" description="Basic and acidic residues" evidence="1">
    <location>
        <begin position="15"/>
        <end position="27"/>
    </location>
</feature>
<reference evidence="2" key="2">
    <citation type="submission" date="2011-03" db="EMBL/GenBank/DDBJ databases">
        <title>Annotation of Magnaporthe poae ATCC 64411.</title>
        <authorList>
            <person name="Ma L.-J."/>
            <person name="Dead R."/>
            <person name="Young S.K."/>
            <person name="Zeng Q."/>
            <person name="Gargeya S."/>
            <person name="Fitzgerald M."/>
            <person name="Haas B."/>
            <person name="Abouelleil A."/>
            <person name="Alvarado L."/>
            <person name="Arachchi H.M."/>
            <person name="Berlin A."/>
            <person name="Brown A."/>
            <person name="Chapman S.B."/>
            <person name="Chen Z."/>
            <person name="Dunbar C."/>
            <person name="Freedman E."/>
            <person name="Gearin G."/>
            <person name="Gellesch M."/>
            <person name="Goldberg J."/>
            <person name="Griggs A."/>
            <person name="Gujja S."/>
            <person name="Heiman D."/>
            <person name="Howarth C."/>
            <person name="Larson L."/>
            <person name="Lui A."/>
            <person name="MacDonald P.J.P."/>
            <person name="Mehta T."/>
            <person name="Montmayeur A."/>
            <person name="Murphy C."/>
            <person name="Neiman D."/>
            <person name="Pearson M."/>
            <person name="Priest M."/>
            <person name="Roberts A."/>
            <person name="Saif S."/>
            <person name="Shea T."/>
            <person name="Shenoy N."/>
            <person name="Sisk P."/>
            <person name="Stolte C."/>
            <person name="Sykes S."/>
            <person name="Yandava C."/>
            <person name="Wortman J."/>
            <person name="Nusbaum C."/>
            <person name="Birren B."/>
        </authorList>
    </citation>
    <scope>NUCLEOTIDE SEQUENCE</scope>
    <source>
        <strain evidence="2">ATCC 64411</strain>
    </source>
</reference>
<name>A0A0H2TH97_MAGP6</name>
<feature type="non-terminal residue" evidence="2">
    <location>
        <position position="96"/>
    </location>
</feature>
<protein>
    <submittedName>
        <fullName evidence="2">Uncharacterized protein</fullName>
    </submittedName>
</protein>
<evidence type="ECO:0000313" key="2">
    <source>
        <dbReference type="EMBL" id="KLU83283.1"/>
    </source>
</evidence>
<accession>A0A0H2TH97</accession>
<reference evidence="2" key="1">
    <citation type="submission" date="2010-05" db="EMBL/GenBank/DDBJ databases">
        <title>The Genome Sequence of Magnaporthe poae strain ATCC 64411.</title>
        <authorList>
            <consortium name="The Broad Institute Genome Sequencing Platform"/>
            <consortium name="Broad Institute Genome Sequencing Center for Infectious Disease"/>
            <person name="Ma L.-J."/>
            <person name="Dead R."/>
            <person name="Young S."/>
            <person name="Zeng Q."/>
            <person name="Koehrsen M."/>
            <person name="Alvarado L."/>
            <person name="Berlin A."/>
            <person name="Chapman S.B."/>
            <person name="Chen Z."/>
            <person name="Freedman E."/>
            <person name="Gellesch M."/>
            <person name="Goldberg J."/>
            <person name="Griggs A."/>
            <person name="Gujja S."/>
            <person name="Heilman E.R."/>
            <person name="Heiman D."/>
            <person name="Hepburn T."/>
            <person name="Howarth C."/>
            <person name="Jen D."/>
            <person name="Larson L."/>
            <person name="Mehta T."/>
            <person name="Neiman D."/>
            <person name="Pearson M."/>
            <person name="Roberts A."/>
            <person name="Saif S."/>
            <person name="Shea T."/>
            <person name="Shenoy N."/>
            <person name="Sisk P."/>
            <person name="Stolte C."/>
            <person name="Sykes S."/>
            <person name="Walk T."/>
            <person name="White J."/>
            <person name="Yandava C."/>
            <person name="Haas B."/>
            <person name="Nusbaum C."/>
            <person name="Birren B."/>
        </authorList>
    </citation>
    <scope>NUCLEOTIDE SEQUENCE</scope>
    <source>
        <strain evidence="2">ATCC 64411</strain>
    </source>
</reference>
<organism evidence="2">
    <name type="scientific">Magnaporthiopsis poae (strain ATCC 64411 / 73-15)</name>
    <name type="common">Kentucky bluegrass fungus</name>
    <name type="synonym">Magnaporthe poae</name>
    <dbReference type="NCBI Taxonomy" id="644358"/>
    <lineage>
        <taxon>Eukaryota</taxon>
        <taxon>Fungi</taxon>
        <taxon>Dikarya</taxon>
        <taxon>Ascomycota</taxon>
        <taxon>Pezizomycotina</taxon>
        <taxon>Sordariomycetes</taxon>
        <taxon>Sordariomycetidae</taxon>
        <taxon>Magnaporthales</taxon>
        <taxon>Magnaporthaceae</taxon>
        <taxon>Magnaporthiopsis</taxon>
    </lineage>
</organism>
<feature type="compositionally biased region" description="Low complexity" evidence="1">
    <location>
        <begin position="39"/>
        <end position="54"/>
    </location>
</feature>
<feature type="region of interest" description="Disordered" evidence="1">
    <location>
        <begin position="1"/>
        <end position="56"/>
    </location>
</feature>
<dbReference type="AlphaFoldDB" id="A0A0H2TH97"/>
<dbReference type="EMBL" id="GL876967">
    <property type="protein sequence ID" value="KLU83283.1"/>
    <property type="molecule type" value="Genomic_DNA"/>
</dbReference>
<sequence length="96" mass="10301">MGLLPLTYRRPQLVPKDDTRPGSRETIETETSVGEDVKAGSSIKSGQSGQSAGIPPALSFDKIMDGGTCPVTLHRPRLHELPHLHRAVGREPAVPP</sequence>
<proteinExistence type="predicted"/>
<dbReference type="VEuPathDB" id="FungiDB:MAPG_02347"/>
<evidence type="ECO:0000256" key="1">
    <source>
        <dbReference type="SAM" id="MobiDB-lite"/>
    </source>
</evidence>